<dbReference type="EMBL" id="JBFXLU010000004">
    <property type="protein sequence ID" value="KAL2857221.1"/>
    <property type="molecule type" value="Genomic_DNA"/>
</dbReference>
<dbReference type="InterPro" id="IPR017871">
    <property type="entry name" value="ABC_transporter-like_CS"/>
</dbReference>
<protein>
    <submittedName>
        <fullName evidence="13">P-loop containing nucleoside triphosphate hydrolase protein</fullName>
    </submittedName>
</protein>
<feature type="transmembrane region" description="Helical" evidence="10">
    <location>
        <begin position="343"/>
        <end position="370"/>
    </location>
</feature>
<keyword evidence="14" id="KW-1185">Reference proteome</keyword>
<accession>A0ABR4KY53</accession>
<dbReference type="InterPro" id="IPR003439">
    <property type="entry name" value="ABC_transporter-like_ATP-bd"/>
</dbReference>
<organism evidence="13 14">
    <name type="scientific">Aspergillus pseudoustus</name>
    <dbReference type="NCBI Taxonomy" id="1810923"/>
    <lineage>
        <taxon>Eukaryota</taxon>
        <taxon>Fungi</taxon>
        <taxon>Dikarya</taxon>
        <taxon>Ascomycota</taxon>
        <taxon>Pezizomycotina</taxon>
        <taxon>Eurotiomycetes</taxon>
        <taxon>Eurotiomycetidae</taxon>
        <taxon>Eurotiales</taxon>
        <taxon>Aspergillaceae</taxon>
        <taxon>Aspergillus</taxon>
        <taxon>Aspergillus subgen. Nidulantes</taxon>
    </lineage>
</organism>
<name>A0ABR4KY53_9EURO</name>
<dbReference type="PROSITE" id="PS00211">
    <property type="entry name" value="ABC_TRANSPORTER_1"/>
    <property type="match status" value="2"/>
</dbReference>
<feature type="transmembrane region" description="Helical" evidence="10">
    <location>
        <begin position="131"/>
        <end position="153"/>
    </location>
</feature>
<evidence type="ECO:0000256" key="4">
    <source>
        <dbReference type="ARBA" id="ARBA00022692"/>
    </source>
</evidence>
<reference evidence="13 14" key="1">
    <citation type="submission" date="2024-07" db="EMBL/GenBank/DDBJ databases">
        <title>Section-level genome sequencing and comparative genomics of Aspergillus sections Usti and Cavernicolus.</title>
        <authorList>
            <consortium name="Lawrence Berkeley National Laboratory"/>
            <person name="Nybo J.L."/>
            <person name="Vesth T.C."/>
            <person name="Theobald S."/>
            <person name="Frisvad J.C."/>
            <person name="Larsen T.O."/>
            <person name="Kjaerboelling I."/>
            <person name="Rothschild-Mancinelli K."/>
            <person name="Lyhne E.K."/>
            <person name="Kogle M.E."/>
            <person name="Barry K."/>
            <person name="Clum A."/>
            <person name="Na H."/>
            <person name="Ledsgaard L."/>
            <person name="Lin J."/>
            <person name="Lipzen A."/>
            <person name="Kuo A."/>
            <person name="Riley R."/>
            <person name="Mondo S."/>
            <person name="Labutti K."/>
            <person name="Haridas S."/>
            <person name="Pangalinan J."/>
            <person name="Salamov A.A."/>
            <person name="Simmons B.A."/>
            <person name="Magnuson J.K."/>
            <person name="Chen J."/>
            <person name="Drula E."/>
            <person name="Henrissat B."/>
            <person name="Wiebenga A."/>
            <person name="Lubbers R.J."/>
            <person name="Gomes A.C."/>
            <person name="Makela M.R."/>
            <person name="Stajich J."/>
            <person name="Grigoriev I.V."/>
            <person name="Mortensen U.H."/>
            <person name="De Vries R.P."/>
            <person name="Baker S.E."/>
            <person name="Andersen M.R."/>
        </authorList>
    </citation>
    <scope>NUCLEOTIDE SEQUENCE [LARGE SCALE GENOMIC DNA]</scope>
    <source>
        <strain evidence="13 14">CBS 123904</strain>
    </source>
</reference>
<keyword evidence="6" id="KW-0547">Nucleotide-binding</keyword>
<dbReference type="PROSITE" id="PS50929">
    <property type="entry name" value="ABC_TM1F"/>
    <property type="match status" value="2"/>
</dbReference>
<comment type="subcellular location">
    <subcellularLocation>
        <location evidence="1">Membrane</location>
        <topology evidence="1">Multi-pass membrane protein</topology>
    </subcellularLocation>
</comment>
<gene>
    <name evidence="13" type="ORF">BJY01DRAFT_242296</name>
</gene>
<dbReference type="InterPro" id="IPR011527">
    <property type="entry name" value="ABC1_TM_dom"/>
</dbReference>
<feature type="transmembrane region" description="Helical" evidence="10">
    <location>
        <begin position="230"/>
        <end position="254"/>
    </location>
</feature>
<comment type="caution">
    <text evidence="13">The sequence shown here is derived from an EMBL/GenBank/DDBJ whole genome shotgun (WGS) entry which is preliminary data.</text>
</comment>
<feature type="transmembrane region" description="Helical" evidence="10">
    <location>
        <begin position="65"/>
        <end position="90"/>
    </location>
</feature>
<evidence type="ECO:0000256" key="2">
    <source>
        <dbReference type="ARBA" id="ARBA00007577"/>
    </source>
</evidence>
<evidence type="ECO:0000256" key="7">
    <source>
        <dbReference type="ARBA" id="ARBA00022840"/>
    </source>
</evidence>
<evidence type="ECO:0000256" key="5">
    <source>
        <dbReference type="ARBA" id="ARBA00022737"/>
    </source>
</evidence>
<dbReference type="InterPro" id="IPR039421">
    <property type="entry name" value="Type_1_exporter"/>
</dbReference>
<evidence type="ECO:0000313" key="14">
    <source>
        <dbReference type="Proteomes" id="UP001610446"/>
    </source>
</evidence>
<dbReference type="PANTHER" id="PTHR43394:SF11">
    <property type="entry name" value="ATP-BINDING CASSETTE TRANSPORTER"/>
    <property type="match status" value="1"/>
</dbReference>
<dbReference type="CDD" id="cd18577">
    <property type="entry name" value="ABC_6TM_Pgp_ABCB1_D1_like"/>
    <property type="match status" value="1"/>
</dbReference>
<dbReference type="SUPFAM" id="SSF90123">
    <property type="entry name" value="ABC transporter transmembrane region"/>
    <property type="match status" value="2"/>
</dbReference>
<keyword evidence="5" id="KW-0677">Repeat</keyword>
<feature type="transmembrane region" description="Helical" evidence="10">
    <location>
        <begin position="307"/>
        <end position="331"/>
    </location>
</feature>
<evidence type="ECO:0000256" key="3">
    <source>
        <dbReference type="ARBA" id="ARBA00022448"/>
    </source>
</evidence>
<feature type="transmembrane region" description="Helical" evidence="10">
    <location>
        <begin position="764"/>
        <end position="782"/>
    </location>
</feature>
<dbReference type="InterPro" id="IPR027417">
    <property type="entry name" value="P-loop_NTPase"/>
</dbReference>
<feature type="transmembrane region" description="Helical" evidence="10">
    <location>
        <begin position="984"/>
        <end position="1005"/>
    </location>
</feature>
<evidence type="ECO:0000313" key="13">
    <source>
        <dbReference type="EMBL" id="KAL2857221.1"/>
    </source>
</evidence>
<evidence type="ECO:0000259" key="11">
    <source>
        <dbReference type="PROSITE" id="PS50893"/>
    </source>
</evidence>
<evidence type="ECO:0000259" key="12">
    <source>
        <dbReference type="PROSITE" id="PS50929"/>
    </source>
</evidence>
<evidence type="ECO:0000256" key="6">
    <source>
        <dbReference type="ARBA" id="ARBA00022741"/>
    </source>
</evidence>
<feature type="transmembrane region" description="Helical" evidence="10">
    <location>
        <begin position="719"/>
        <end position="744"/>
    </location>
</feature>
<evidence type="ECO:0000256" key="1">
    <source>
        <dbReference type="ARBA" id="ARBA00004141"/>
    </source>
</evidence>
<dbReference type="GO" id="GO:0016787">
    <property type="term" value="F:hydrolase activity"/>
    <property type="evidence" value="ECO:0007669"/>
    <property type="project" value="UniProtKB-KW"/>
</dbReference>
<feature type="transmembrane region" description="Helical" evidence="10">
    <location>
        <begin position="204"/>
        <end position="224"/>
    </location>
</feature>
<dbReference type="Gene3D" id="3.40.50.300">
    <property type="entry name" value="P-loop containing nucleotide triphosphate hydrolases"/>
    <property type="match status" value="2"/>
</dbReference>
<dbReference type="SUPFAM" id="SSF52540">
    <property type="entry name" value="P-loop containing nucleoside triphosphate hydrolases"/>
    <property type="match status" value="2"/>
</dbReference>
<feature type="domain" description="ABC transmembrane type-1" evidence="12">
    <location>
        <begin position="70"/>
        <end position="372"/>
    </location>
</feature>
<keyword evidence="9 10" id="KW-0472">Membrane</keyword>
<sequence length="1529" mass="168302">MSSSAHLQTVSPMSLSVNGSLEQLSPVPEAIDIAEEVKGDGGSHSKPRLFKSYLRIISYGAQNSGLLAIILGLIAAMGSGVALPLMNIVFGRLVGDFTQYFIPGTGMTKEKFLAAVARNTQAPCNRSTGAFILYLFALKFALTYVYKVCFRYVGLKASSTLRLNYIHALFDQPVSRLDEMAPGTVVNAIISSSNTIQQSISDRLATLFQTVTLLITAYAIAFHYSWHLTMVVSSAILFIAICMSITTPILVRLLHGINEAEDKHMSIATDVFSSIRTVFSLNAEEALTARYLSWVNEAKKRGLKISIVGAIHLGLIFFGVYCSFSLAFWYGLRQFYYGRIDDVNTIITVFFSVLIAVMVMGQIAAPLMIISKAVGSTGSFFDIIDSGQRPHAGLKDPQVSSEEDIVLENVTFAYPSRPTVPVLSNFSARFRKGKMTALVGPSGSGKSTAMALIEGWYELPKKSGSGVFVGGQDLDQIDLRWWRSQVGLVQQEPFLFNDTIYNNICLGLLGSRWEDKANLVKWNLVVAACKEAYAHDFIQKLPSGYDTIVGEGGITLSGGQRQRLAIARSIVSKPSVLILDEATSSIDIHSERIVQAALDRVARNCTTIVIAHRLSTIRKADHIVVMKQGANVEEGTHGELMAKSGLYKQLVDAQRIDTDSGSADCGGTSPLGHREEPQFGSLHNGTGQPKASPILDQGKKRYSLLRGVVTILNAQKQHWFLFVTAVIGALGAGVGFSIQSWLFAKLIDTFRYIGQDLLDAADIWALRFFTLALSMGACYSMIGYSSNSISMHVGSAARKDYFKNILRNPVPYFDKEENASGSVASRLSSDTKQLQEFCGIPSAFPMISVLNVTGCMTIAFIYGWKLSAVGVVAVMPILATAAYLRVRHELQLESLNAGVYADSSRFISEAVRAFRTVSALTMEDFIINRYTNLLSEQRTKATQKSWLSSGIFAFSESMEFLAMALAFWYGGRLLASREYEPVDFFVVFIAIIQAAASAGIFFSFGPDIAQTRNSMKRILMEGSNTTQREEKEDEVSAPDGAVNLEFSHVSFQYASRKSPTLEDLNLRIGGGQFVAFVGASGCGKSTLISLLERFYEPTYGKIVFGNRDLRSIDVSSYRRRVALVSQEPKLFEGSIRDNLLLGLDLSAEDAEAQMIRACRDAEIHGFILSLPDSYSTELGVNAQVSLSGGQKQRLCIARALMRNPLLLLLDEATSSLDSESELLIQNSLERLAGKQNMIIIAVAHRLATIQKADFIYVFREGTGKEGSRIVEHGTHQELLHRKGFYLQMDAPNPIASESTQSKTHTLHSVAELDPISPPCNDPPNRRTGTDGAAIDRHNSPLTGTEALKIILDREGWDRFGFVLFRTYYKDEPLWERFVERYNVILREELGSGQSRSDTDDLLRKVQMEIVSDDCMANKIPAHIALAYRIFSDIEPGLKTKMCLIVDKESMESIELEDSQSLPFIKAVDVVLGADAESAFPRVIKVAISSLLARFYPALANCDTVWEIAPGDDEIWVDWPSSPDDAVREQ</sequence>
<dbReference type="PANTHER" id="PTHR43394">
    <property type="entry name" value="ATP-DEPENDENT PERMEASE MDL1, MITOCHONDRIAL"/>
    <property type="match status" value="1"/>
</dbReference>
<dbReference type="Pfam" id="PF00664">
    <property type="entry name" value="ABC_membrane"/>
    <property type="match status" value="2"/>
</dbReference>
<evidence type="ECO:0000256" key="10">
    <source>
        <dbReference type="SAM" id="Phobius"/>
    </source>
</evidence>
<feature type="domain" description="ABC transporter" evidence="11">
    <location>
        <begin position="405"/>
        <end position="653"/>
    </location>
</feature>
<keyword evidence="7" id="KW-0067">ATP-binding</keyword>
<dbReference type="CDD" id="cd18578">
    <property type="entry name" value="ABC_6TM_Pgp_ABCB1_D2_like"/>
    <property type="match status" value="1"/>
</dbReference>
<evidence type="ECO:0000256" key="9">
    <source>
        <dbReference type="ARBA" id="ARBA00023136"/>
    </source>
</evidence>
<dbReference type="InterPro" id="IPR036640">
    <property type="entry name" value="ABC1_TM_sf"/>
</dbReference>
<keyword evidence="13" id="KW-0378">Hydrolase</keyword>
<feature type="domain" description="ABC transmembrane type-1" evidence="12">
    <location>
        <begin position="723"/>
        <end position="1010"/>
    </location>
</feature>
<keyword evidence="4 10" id="KW-0812">Transmembrane</keyword>
<dbReference type="PROSITE" id="PS50893">
    <property type="entry name" value="ABC_TRANSPORTER_2"/>
    <property type="match status" value="2"/>
</dbReference>
<feature type="domain" description="ABC transporter" evidence="11">
    <location>
        <begin position="1044"/>
        <end position="1285"/>
    </location>
</feature>
<dbReference type="InterPro" id="IPR003593">
    <property type="entry name" value="AAA+_ATPase"/>
</dbReference>
<feature type="transmembrane region" description="Helical" evidence="10">
    <location>
        <begin position="946"/>
        <end position="969"/>
    </location>
</feature>
<keyword evidence="3" id="KW-0813">Transport</keyword>
<feature type="transmembrane region" description="Helical" evidence="10">
    <location>
        <begin position="868"/>
        <end position="886"/>
    </location>
</feature>
<keyword evidence="8 10" id="KW-1133">Transmembrane helix</keyword>
<comment type="similarity">
    <text evidence="2">Belongs to the ABC transporter superfamily. ABCB family. Multidrug resistance exporter (TC 3.A.1.201) subfamily.</text>
</comment>
<dbReference type="Pfam" id="PF00005">
    <property type="entry name" value="ABC_tran"/>
    <property type="match status" value="2"/>
</dbReference>
<dbReference type="Gene3D" id="1.20.1560.10">
    <property type="entry name" value="ABC transporter type 1, transmembrane domain"/>
    <property type="match status" value="1"/>
</dbReference>
<proteinExistence type="inferred from homology"/>
<evidence type="ECO:0000256" key="8">
    <source>
        <dbReference type="ARBA" id="ARBA00022989"/>
    </source>
</evidence>
<dbReference type="Proteomes" id="UP001610446">
    <property type="component" value="Unassembled WGS sequence"/>
</dbReference>
<dbReference type="SMART" id="SM00382">
    <property type="entry name" value="AAA"/>
    <property type="match status" value="2"/>
</dbReference>